<protein>
    <recommendedName>
        <fullName evidence="3">Lipoprotein</fullName>
    </recommendedName>
</protein>
<proteinExistence type="predicted"/>
<dbReference type="PROSITE" id="PS51257">
    <property type="entry name" value="PROKAR_LIPOPROTEIN"/>
    <property type="match status" value="1"/>
</dbReference>
<dbReference type="AlphaFoldDB" id="A0A327RMS0"/>
<keyword evidence="2" id="KW-1185">Reference proteome</keyword>
<dbReference type="OrthoDB" id="1443213at2"/>
<evidence type="ECO:0000313" key="1">
    <source>
        <dbReference type="EMBL" id="RAJ15037.1"/>
    </source>
</evidence>
<reference evidence="1 2" key="1">
    <citation type="submission" date="2018-06" db="EMBL/GenBank/DDBJ databases">
        <title>Genomic Encyclopedia of Archaeal and Bacterial Type Strains, Phase II (KMG-II): from individual species to whole genera.</title>
        <authorList>
            <person name="Goeker M."/>
        </authorList>
    </citation>
    <scope>NUCLEOTIDE SEQUENCE [LARGE SCALE GENOMIC DNA]</scope>
    <source>
        <strain evidence="1 2">DSM 24464</strain>
    </source>
</reference>
<sequence length="109" mass="11980">MKIKLVLASLAVTAVSCTGTPEEEAAKRFCDCSEDVTEMMKQMKEDPNSTDLVAYKKAMDDLTACVDPDGEMKKKEDAMTNEEKLAHGKKMQSLVKANCPEVAKIMGME</sequence>
<name>A0A327RMS0_9FLAO</name>
<organism evidence="1 2">
    <name type="scientific">Olleya aquimaris</name>
    <dbReference type="NCBI Taxonomy" id="639310"/>
    <lineage>
        <taxon>Bacteria</taxon>
        <taxon>Pseudomonadati</taxon>
        <taxon>Bacteroidota</taxon>
        <taxon>Flavobacteriia</taxon>
        <taxon>Flavobacteriales</taxon>
        <taxon>Flavobacteriaceae</taxon>
    </lineage>
</organism>
<gene>
    <name evidence="1" type="ORF">LY08_01386</name>
</gene>
<dbReference type="Proteomes" id="UP000248703">
    <property type="component" value="Unassembled WGS sequence"/>
</dbReference>
<evidence type="ECO:0008006" key="3">
    <source>
        <dbReference type="Google" id="ProtNLM"/>
    </source>
</evidence>
<comment type="caution">
    <text evidence="1">The sequence shown here is derived from an EMBL/GenBank/DDBJ whole genome shotgun (WGS) entry which is preliminary data.</text>
</comment>
<accession>A0A327RMS0</accession>
<dbReference type="EMBL" id="QLLO01000004">
    <property type="protein sequence ID" value="RAJ15037.1"/>
    <property type="molecule type" value="Genomic_DNA"/>
</dbReference>
<evidence type="ECO:0000313" key="2">
    <source>
        <dbReference type="Proteomes" id="UP000248703"/>
    </source>
</evidence>
<dbReference type="RefSeq" id="WP_111659709.1">
    <property type="nucleotide sequence ID" value="NZ_QLLO01000004.1"/>
</dbReference>